<dbReference type="EMBL" id="JAVTTP010000001">
    <property type="protein sequence ID" value="MDT7830396.1"/>
    <property type="molecule type" value="Genomic_DNA"/>
</dbReference>
<evidence type="ECO:0000256" key="1">
    <source>
        <dbReference type="PROSITE-ProRule" id="PRU01379"/>
    </source>
</evidence>
<dbReference type="PROSITE" id="PS52035">
    <property type="entry name" value="PEPTIDASE_M14"/>
    <property type="match status" value="1"/>
</dbReference>
<comment type="caution">
    <text evidence="1">Lacks conserved residue(s) required for the propagation of feature annotation.</text>
</comment>
<feature type="domain" description="Peptidase M14" evidence="2">
    <location>
        <begin position="7"/>
        <end position="268"/>
    </location>
</feature>
<dbReference type="SMART" id="SM00631">
    <property type="entry name" value="Zn_pept"/>
    <property type="match status" value="1"/>
</dbReference>
<dbReference type="RefSeq" id="WP_314016641.1">
    <property type="nucleotide sequence ID" value="NZ_JAVTTP010000001.1"/>
</dbReference>
<comment type="similarity">
    <text evidence="1">Belongs to the peptidase M14 family.</text>
</comment>
<gene>
    <name evidence="3" type="ORF">RQM65_17130</name>
</gene>
<protein>
    <submittedName>
        <fullName evidence="3">M14 family metallopeptidase</fullName>
    </submittedName>
</protein>
<dbReference type="InterPro" id="IPR000834">
    <property type="entry name" value="Peptidase_M14"/>
</dbReference>
<name>A0ABU3L9H8_9FLAO</name>
<comment type="caution">
    <text evidence="3">The sequence shown here is derived from an EMBL/GenBank/DDBJ whole genome shotgun (WGS) entry which is preliminary data.</text>
</comment>
<sequence>MTLTSIEYQSIKEKGICGRYLTHDQIEDFLSAPKNLEVRPVGKSVLGVPIDQMKLGEGPVKILMWSQMHGNESTTTKAVLDLINYLNADLPTSRTILKQCTIMMIPILNPDGAMAYTRANANGIDLNRDAQERSQPESRVLREVFDEFQPDYCFNLHDQRTIFNVGNTPKPATVSFLAPAHDEARSVSVSRGVAMKLVVAMNEQLQNRIPGQVGRYDDAYNANCVGDAFQMTDTPTVLFEAGHYPEDYEREKTRKFIFQALLKGLTIIAENDFNELNVSDYFLIPENQKRYFDILVHNAHVLDSSLIEGDAVGILYKETLVDGAIEFIPKIEKSGNLKGYFGHRTYNALADEDFKIIEGNPTWIDLFR</sequence>
<organism evidence="3 4">
    <name type="scientific">Pricia mediterranea</name>
    <dbReference type="NCBI Taxonomy" id="3076079"/>
    <lineage>
        <taxon>Bacteria</taxon>
        <taxon>Pseudomonadati</taxon>
        <taxon>Bacteroidota</taxon>
        <taxon>Flavobacteriia</taxon>
        <taxon>Flavobacteriales</taxon>
        <taxon>Flavobacteriaceae</taxon>
        <taxon>Pricia</taxon>
    </lineage>
</organism>
<accession>A0ABU3L9H8</accession>
<evidence type="ECO:0000313" key="3">
    <source>
        <dbReference type="EMBL" id="MDT7830396.1"/>
    </source>
</evidence>
<dbReference type="Pfam" id="PF00246">
    <property type="entry name" value="Peptidase_M14"/>
    <property type="match status" value="1"/>
</dbReference>
<dbReference type="CDD" id="cd06239">
    <property type="entry name" value="M14-like"/>
    <property type="match status" value="1"/>
</dbReference>
<dbReference type="Proteomes" id="UP001250656">
    <property type="component" value="Unassembled WGS sequence"/>
</dbReference>
<evidence type="ECO:0000313" key="4">
    <source>
        <dbReference type="Proteomes" id="UP001250656"/>
    </source>
</evidence>
<reference evidence="3 4" key="1">
    <citation type="submission" date="2023-09" db="EMBL/GenBank/DDBJ databases">
        <title>Novel taxa isolated from Blanes Bay.</title>
        <authorList>
            <person name="Rey-Velasco X."/>
            <person name="Lucena T."/>
        </authorList>
    </citation>
    <scope>NUCLEOTIDE SEQUENCE [LARGE SCALE GENOMIC DNA]</scope>
    <source>
        <strain evidence="3 4">S334</strain>
    </source>
</reference>
<evidence type="ECO:0000259" key="2">
    <source>
        <dbReference type="PROSITE" id="PS52035"/>
    </source>
</evidence>
<dbReference type="Gene3D" id="3.40.630.10">
    <property type="entry name" value="Zn peptidases"/>
    <property type="match status" value="1"/>
</dbReference>
<keyword evidence="4" id="KW-1185">Reference proteome</keyword>
<dbReference type="SUPFAM" id="SSF53187">
    <property type="entry name" value="Zn-dependent exopeptidases"/>
    <property type="match status" value="1"/>
</dbReference>
<proteinExistence type="inferred from homology"/>